<feature type="transmembrane region" description="Helical" evidence="1">
    <location>
        <begin position="52"/>
        <end position="73"/>
    </location>
</feature>
<keyword evidence="1" id="KW-0472">Membrane</keyword>
<keyword evidence="3" id="KW-1185">Reference proteome</keyword>
<protein>
    <submittedName>
        <fullName evidence="2">Uncharacterized protein</fullName>
    </submittedName>
</protein>
<evidence type="ECO:0000313" key="3">
    <source>
        <dbReference type="Proteomes" id="UP000234275"/>
    </source>
</evidence>
<reference evidence="2 3" key="1">
    <citation type="submission" date="2016-12" db="EMBL/GenBank/DDBJ databases">
        <title>The genomes of Aspergillus section Nigri reveals drivers in fungal speciation.</title>
        <authorList>
            <consortium name="DOE Joint Genome Institute"/>
            <person name="Vesth T.C."/>
            <person name="Nybo J."/>
            <person name="Theobald S."/>
            <person name="Brandl J."/>
            <person name="Frisvad J.C."/>
            <person name="Nielsen K.F."/>
            <person name="Lyhne E.K."/>
            <person name="Kogle M.E."/>
            <person name="Kuo A."/>
            <person name="Riley R."/>
            <person name="Clum A."/>
            <person name="Nolan M."/>
            <person name="Lipzen A."/>
            <person name="Salamov A."/>
            <person name="Henrissat B."/>
            <person name="Wiebenga A."/>
            <person name="De Vries R.P."/>
            <person name="Grigoriev I.V."/>
            <person name="Mortensen U.H."/>
            <person name="Andersen M.R."/>
            <person name="Baker S.E."/>
        </authorList>
    </citation>
    <scope>NUCLEOTIDE SEQUENCE [LARGE SCALE GENOMIC DNA]</scope>
    <source>
        <strain evidence="2 3">IBT 23096</strain>
    </source>
</reference>
<comment type="caution">
    <text evidence="2">The sequence shown here is derived from an EMBL/GenBank/DDBJ whole genome shotgun (WGS) entry which is preliminary data.</text>
</comment>
<dbReference type="Proteomes" id="UP000234275">
    <property type="component" value="Unassembled WGS sequence"/>
</dbReference>
<evidence type="ECO:0000313" key="2">
    <source>
        <dbReference type="EMBL" id="PLB55424.1"/>
    </source>
</evidence>
<keyword evidence="1" id="KW-0812">Transmembrane</keyword>
<dbReference type="EMBL" id="MSFO01000001">
    <property type="protein sequence ID" value="PLB55424.1"/>
    <property type="molecule type" value="Genomic_DNA"/>
</dbReference>
<gene>
    <name evidence="2" type="ORF">P170DRAFT_40161</name>
</gene>
<dbReference type="AlphaFoldDB" id="A0A2I2GRE6"/>
<sequence length="188" mass="20425">MDDGDGEGLVFLAGRGCGPKSPKDGSPSVHNWDCSLFDYFLRHTSGSSSLSLGLLFLAFSFSFSFSSSLWAIFRSLVLFLPLDCIVRTGIPAHAASIGRPCMTVSPPRAPFLLLSSWILAFPFLLDFPVSFDLSARLSIPRPLTSHRLSSLLSAFRPPRLRLDSPLPGDGDLTIPIHAPAQLMESLSF</sequence>
<keyword evidence="1" id="KW-1133">Transmembrane helix</keyword>
<accession>A0A2I2GRE6</accession>
<proteinExistence type="predicted"/>
<organism evidence="2 3">
    <name type="scientific">Aspergillus steynii IBT 23096</name>
    <dbReference type="NCBI Taxonomy" id="1392250"/>
    <lineage>
        <taxon>Eukaryota</taxon>
        <taxon>Fungi</taxon>
        <taxon>Dikarya</taxon>
        <taxon>Ascomycota</taxon>
        <taxon>Pezizomycotina</taxon>
        <taxon>Eurotiomycetes</taxon>
        <taxon>Eurotiomycetidae</taxon>
        <taxon>Eurotiales</taxon>
        <taxon>Aspergillaceae</taxon>
        <taxon>Aspergillus</taxon>
        <taxon>Aspergillus subgen. Circumdati</taxon>
    </lineage>
</organism>
<dbReference type="GeneID" id="36554078"/>
<name>A0A2I2GRE6_9EURO</name>
<dbReference type="RefSeq" id="XP_024710726.1">
    <property type="nucleotide sequence ID" value="XM_024846379.1"/>
</dbReference>
<evidence type="ECO:0000256" key="1">
    <source>
        <dbReference type="SAM" id="Phobius"/>
    </source>
</evidence>
<dbReference type="VEuPathDB" id="FungiDB:P170DRAFT_40161"/>